<keyword evidence="8" id="KW-0732">Signal</keyword>
<dbReference type="Gene3D" id="1.10.287.130">
    <property type="match status" value="1"/>
</dbReference>
<dbReference type="InterPro" id="IPR011006">
    <property type="entry name" value="CheY-like_superfamily"/>
</dbReference>
<dbReference type="SUPFAM" id="SSF46689">
    <property type="entry name" value="Homeodomain-like"/>
    <property type="match status" value="1"/>
</dbReference>
<organism evidence="12 13">
    <name type="scientific">Niabella drilacis (strain DSM 25811 / CCM 8410 / CCUG 62505 / LMG 26954 / E90)</name>
    <dbReference type="NCBI Taxonomy" id="1285928"/>
    <lineage>
        <taxon>Bacteria</taxon>
        <taxon>Pseudomonadati</taxon>
        <taxon>Bacteroidota</taxon>
        <taxon>Chitinophagia</taxon>
        <taxon>Chitinophagales</taxon>
        <taxon>Chitinophagaceae</taxon>
        <taxon>Niabella</taxon>
    </lineage>
</organism>
<dbReference type="Pfam" id="PF02518">
    <property type="entry name" value="HATPase_c"/>
    <property type="match status" value="1"/>
</dbReference>
<dbReference type="SMART" id="SM00342">
    <property type="entry name" value="HTH_ARAC"/>
    <property type="match status" value="1"/>
</dbReference>
<dbReference type="InterPro" id="IPR004358">
    <property type="entry name" value="Sig_transdc_His_kin-like_C"/>
</dbReference>
<dbReference type="GO" id="GO:0003700">
    <property type="term" value="F:DNA-binding transcription factor activity"/>
    <property type="evidence" value="ECO:0007669"/>
    <property type="project" value="InterPro"/>
</dbReference>
<dbReference type="Gene3D" id="3.30.565.10">
    <property type="entry name" value="Histidine kinase-like ATPase, C-terminal domain"/>
    <property type="match status" value="1"/>
</dbReference>
<comment type="catalytic activity">
    <reaction evidence="1">
        <text>ATP + protein L-histidine = ADP + protein N-phospho-L-histidine.</text>
        <dbReference type="EC" id="2.7.13.3"/>
    </reaction>
</comment>
<dbReference type="RefSeq" id="WP_143019893.1">
    <property type="nucleotide sequence ID" value="NZ_FMZO01000018.1"/>
</dbReference>
<dbReference type="CDD" id="cd00075">
    <property type="entry name" value="HATPase"/>
    <property type="match status" value="1"/>
</dbReference>
<reference evidence="13" key="1">
    <citation type="submission" date="2016-10" db="EMBL/GenBank/DDBJ databases">
        <authorList>
            <person name="Varghese N."/>
            <person name="Submissions S."/>
        </authorList>
    </citation>
    <scope>NUCLEOTIDE SEQUENCE [LARGE SCALE GENOMIC DNA]</scope>
    <source>
        <strain evidence="13">DSM 25811 / CCM 8410 / LMG 26954 / E90</strain>
    </source>
</reference>
<dbReference type="InterPro" id="IPR003594">
    <property type="entry name" value="HATPase_dom"/>
</dbReference>
<dbReference type="SMART" id="SM00387">
    <property type="entry name" value="HATPase_c"/>
    <property type="match status" value="1"/>
</dbReference>
<dbReference type="InterPro" id="IPR036890">
    <property type="entry name" value="HATPase_C_sf"/>
</dbReference>
<keyword evidence="6" id="KW-0804">Transcription</keyword>
<dbReference type="Gene3D" id="2.60.40.10">
    <property type="entry name" value="Immunoglobulins"/>
    <property type="match status" value="1"/>
</dbReference>
<gene>
    <name evidence="12" type="ORF">SAMN04487894_11874</name>
</gene>
<evidence type="ECO:0000313" key="12">
    <source>
        <dbReference type="EMBL" id="SDE02769.1"/>
    </source>
</evidence>
<keyword evidence="5" id="KW-0238">DNA-binding</keyword>
<accession>A0A1G6ZJE3</accession>
<dbReference type="Proteomes" id="UP000198757">
    <property type="component" value="Unassembled WGS sequence"/>
</dbReference>
<protein>
    <recommendedName>
        <fullName evidence="2">histidine kinase</fullName>
        <ecNumber evidence="2">2.7.13.3</ecNumber>
    </recommendedName>
</protein>
<dbReference type="Gene3D" id="1.10.10.60">
    <property type="entry name" value="Homeodomain-like"/>
    <property type="match status" value="1"/>
</dbReference>
<dbReference type="InterPro" id="IPR036097">
    <property type="entry name" value="HisK_dim/P_sf"/>
</dbReference>
<dbReference type="Pfam" id="PF07495">
    <property type="entry name" value="Y_Y_Y"/>
    <property type="match status" value="1"/>
</dbReference>
<feature type="domain" description="HTH araC/xylS-type" evidence="9">
    <location>
        <begin position="1233"/>
        <end position="1332"/>
    </location>
</feature>
<feature type="chain" id="PRO_5011437794" description="histidine kinase" evidence="8">
    <location>
        <begin position="20"/>
        <end position="1355"/>
    </location>
</feature>
<dbReference type="PROSITE" id="PS01124">
    <property type="entry name" value="HTH_ARAC_FAMILY_2"/>
    <property type="match status" value="1"/>
</dbReference>
<dbReference type="PRINTS" id="PR00344">
    <property type="entry name" value="BCTRLSENSOR"/>
</dbReference>
<feature type="domain" description="Histidine kinase" evidence="10">
    <location>
        <begin position="822"/>
        <end position="1038"/>
    </location>
</feature>
<feature type="signal peptide" evidence="8">
    <location>
        <begin position="1"/>
        <end position="19"/>
    </location>
</feature>
<keyword evidence="13" id="KW-1185">Reference proteome</keyword>
<evidence type="ECO:0000256" key="2">
    <source>
        <dbReference type="ARBA" id="ARBA00012438"/>
    </source>
</evidence>
<dbReference type="SUPFAM" id="SSF52172">
    <property type="entry name" value="CheY-like"/>
    <property type="match status" value="1"/>
</dbReference>
<dbReference type="GO" id="GO:0043565">
    <property type="term" value="F:sequence-specific DNA binding"/>
    <property type="evidence" value="ECO:0007669"/>
    <property type="project" value="InterPro"/>
</dbReference>
<dbReference type="Gene3D" id="2.130.10.10">
    <property type="entry name" value="YVTN repeat-like/Quinoprotein amine dehydrogenase"/>
    <property type="match status" value="2"/>
</dbReference>
<evidence type="ECO:0000256" key="3">
    <source>
        <dbReference type="ARBA" id="ARBA00022553"/>
    </source>
</evidence>
<dbReference type="InterPro" id="IPR001789">
    <property type="entry name" value="Sig_transdc_resp-reg_receiver"/>
</dbReference>
<dbReference type="PANTHER" id="PTHR43547">
    <property type="entry name" value="TWO-COMPONENT HISTIDINE KINASE"/>
    <property type="match status" value="1"/>
</dbReference>
<dbReference type="SMART" id="SM00388">
    <property type="entry name" value="HisKA"/>
    <property type="match status" value="1"/>
</dbReference>
<evidence type="ECO:0000256" key="8">
    <source>
        <dbReference type="SAM" id="SignalP"/>
    </source>
</evidence>
<dbReference type="GO" id="GO:0000155">
    <property type="term" value="F:phosphorelay sensor kinase activity"/>
    <property type="evidence" value="ECO:0007669"/>
    <property type="project" value="InterPro"/>
</dbReference>
<feature type="modified residue" description="4-aspartylphosphate" evidence="7">
    <location>
        <position position="1133"/>
    </location>
</feature>
<evidence type="ECO:0000256" key="5">
    <source>
        <dbReference type="ARBA" id="ARBA00023125"/>
    </source>
</evidence>
<dbReference type="CDD" id="cd00082">
    <property type="entry name" value="HisKA"/>
    <property type="match status" value="1"/>
</dbReference>
<dbReference type="SUPFAM" id="SSF101898">
    <property type="entry name" value="NHL repeat"/>
    <property type="match status" value="1"/>
</dbReference>
<dbReference type="SUPFAM" id="SSF63829">
    <property type="entry name" value="Calcium-dependent phosphotriesterase"/>
    <property type="match status" value="1"/>
</dbReference>
<dbReference type="SMART" id="SM00448">
    <property type="entry name" value="REC"/>
    <property type="match status" value="1"/>
</dbReference>
<dbReference type="Pfam" id="PF00072">
    <property type="entry name" value="Response_reg"/>
    <property type="match status" value="1"/>
</dbReference>
<dbReference type="InterPro" id="IPR015943">
    <property type="entry name" value="WD40/YVTN_repeat-like_dom_sf"/>
</dbReference>
<keyword evidence="4" id="KW-0805">Transcription regulation</keyword>
<dbReference type="EMBL" id="FMZO01000018">
    <property type="protein sequence ID" value="SDE02769.1"/>
    <property type="molecule type" value="Genomic_DNA"/>
</dbReference>
<proteinExistence type="predicted"/>
<dbReference type="InterPro" id="IPR003661">
    <property type="entry name" value="HisK_dim/P_dom"/>
</dbReference>
<dbReference type="SUPFAM" id="SSF47384">
    <property type="entry name" value="Homodimeric domain of signal transducing histidine kinase"/>
    <property type="match status" value="1"/>
</dbReference>
<evidence type="ECO:0000313" key="13">
    <source>
        <dbReference type="Proteomes" id="UP000198757"/>
    </source>
</evidence>
<dbReference type="InterPro" id="IPR005467">
    <property type="entry name" value="His_kinase_dom"/>
</dbReference>
<dbReference type="PROSITE" id="PS50109">
    <property type="entry name" value="HIS_KIN"/>
    <property type="match status" value="1"/>
</dbReference>
<keyword evidence="3 7" id="KW-0597">Phosphoprotein</keyword>
<name>A0A1G6ZJE3_NIADE</name>
<dbReference type="OrthoDB" id="9809670at2"/>
<evidence type="ECO:0000259" key="9">
    <source>
        <dbReference type="PROSITE" id="PS01124"/>
    </source>
</evidence>
<evidence type="ECO:0000256" key="4">
    <source>
        <dbReference type="ARBA" id="ARBA00023015"/>
    </source>
</evidence>
<evidence type="ECO:0000259" key="11">
    <source>
        <dbReference type="PROSITE" id="PS50110"/>
    </source>
</evidence>
<dbReference type="InterPro" id="IPR018062">
    <property type="entry name" value="HTH_AraC-typ_CS"/>
</dbReference>
<dbReference type="SUPFAM" id="SSF50956">
    <property type="entry name" value="Thermostable phytase (3-phytase)"/>
    <property type="match status" value="1"/>
</dbReference>
<sequence length="1355" mass="153522">MRLGVFSVMLLLSCTILSAENIPVQSIGISQGLSNNSATSIVQDKFGFIWIGTFDGLNRYDGFEFKVFRNKWRDTASLINNHIVTLGVSKTGVWAGSLKGVSFFDYAHQVFQSFNYRPFNTGNIQKLEARCNELFITNDTVYLGTDDKGLLILEPGRKWFSQILYNTIADYNVQGICEYNGTLYLFIKNIGLCSFDRKTRRIRLVSDRITDGGKLLPVPGQHLIYIGSQNGLFQYNIHSRKIEASIYNKDIPARNVTGLLLSRNGRLWVSTDGGGIAVFNTAGAPMDYITAGNAASQLKSGAVYSVFEDRESRKWIATLRGGIGIADNKKLLFESVKKDPFNKNSLVSNFTLSFSEDAGHDIWIGTDGGGLSRWDPGANSFSNFTHNAGDPGSLGSNFVVSLLADYRNRLWVATFGGGLQLMDRTSGTFVNYPCYNPALKKYDINFWKLFQDREHRLWAGATRGGAMYLFNEALNKWELFDSRLTNIHAINQDKEGGLWAGNYKELIAVDTKDKRHLRYPVDYPVLCIYVDSRNRIWLGSEGGGLVLFDKQKHTFRHFTEADGLPGNTILNVLEDAAGYLWCSSYNGLSRFNPDKREAHNFDVDDGLQSNEFNYNAALRLRNGQLIFGGIDGFNKFDPGTIIERNSTMRPPTITSVKVNKIPIEQTAYWREEVPVENIAAVELPFKDANLDISFVTMAFSSPGKIQYAYFLQGWDRSWNHTLSRSLTYNNLREGTYTLYIKSTNESGEWGRDLTRLQITVLPPWYRSWWAWLLYTSIAVAVIYGYLKYKTNRQKLKYEVQLARITAQNEKELSERKASFFTNITHEFRTLLTLIINPINELIHNGGEDEKPVEIKVAYNNSRRMLRLVDQLLLFRKADANASGLSIGNYKIYDLCKEVFDSFYYQAKVKNISYELCCDNEATEIFADAEKIEIAVFNLLSNALKYTPERGRIRLNIRDTPDAVLIALSDSGPGFDKTIGNRIFDQYYQVKTLESKKKPGFGLGLYLVKNFIDLHHGQLYYETEVGKGTTFYIRLFKGKTHLPENVLIAGEEPEKHLAEEILAGELELPSAEPAPKLDAIASDKKKILIVDDNETLVQYIEGIFSPEYHVLIALDGARAFSLAISELPDIIITDLNMPGAINGYDLCVKIKADNRLKHIPIILLTGEDSAAMKLLCIKSGAADYILKPFEKELLIAKVNNFIASRTHLQQYFLNHVTLKENNLNVLESEKLFLDQCIKVVEEHLYDEQFAINMLAREMGKSHSALYKKIKQLSGHTVSSFVRMIRLRKAAALLINTNCNVTEAATEAGFNDIKHFRTQFTRLFGCTPSEYIRKYRRQFQKSYTISEAGKRKNTSQQ</sequence>
<feature type="domain" description="Response regulatory" evidence="11">
    <location>
        <begin position="1085"/>
        <end position="1201"/>
    </location>
</feature>
<dbReference type="InterPro" id="IPR013783">
    <property type="entry name" value="Ig-like_fold"/>
</dbReference>
<dbReference type="PROSITE" id="PS50110">
    <property type="entry name" value="RESPONSE_REGULATORY"/>
    <property type="match status" value="1"/>
</dbReference>
<dbReference type="STRING" id="1285928.SAMN04487894_11874"/>
<evidence type="ECO:0000259" key="10">
    <source>
        <dbReference type="PROSITE" id="PS50109"/>
    </source>
</evidence>
<dbReference type="InterPro" id="IPR009057">
    <property type="entry name" value="Homeodomain-like_sf"/>
</dbReference>
<dbReference type="EC" id="2.7.13.3" evidence="2"/>
<dbReference type="Pfam" id="PF07494">
    <property type="entry name" value="Reg_prop"/>
    <property type="match status" value="2"/>
</dbReference>
<evidence type="ECO:0000256" key="7">
    <source>
        <dbReference type="PROSITE-ProRule" id="PRU00169"/>
    </source>
</evidence>
<evidence type="ECO:0000256" key="1">
    <source>
        <dbReference type="ARBA" id="ARBA00000085"/>
    </source>
</evidence>
<dbReference type="InterPro" id="IPR011110">
    <property type="entry name" value="Reg_prop"/>
</dbReference>
<dbReference type="Pfam" id="PF12833">
    <property type="entry name" value="HTH_18"/>
    <property type="match status" value="1"/>
</dbReference>
<dbReference type="Pfam" id="PF00512">
    <property type="entry name" value="HisKA"/>
    <property type="match status" value="1"/>
</dbReference>
<dbReference type="InterPro" id="IPR011123">
    <property type="entry name" value="Y_Y_Y"/>
</dbReference>
<dbReference type="PROSITE" id="PS00041">
    <property type="entry name" value="HTH_ARAC_FAMILY_1"/>
    <property type="match status" value="1"/>
</dbReference>
<dbReference type="SUPFAM" id="SSF55874">
    <property type="entry name" value="ATPase domain of HSP90 chaperone/DNA topoisomerase II/histidine kinase"/>
    <property type="match status" value="1"/>
</dbReference>
<dbReference type="PANTHER" id="PTHR43547:SF2">
    <property type="entry name" value="HYBRID SIGNAL TRANSDUCTION HISTIDINE KINASE C"/>
    <property type="match status" value="1"/>
</dbReference>
<dbReference type="Gene3D" id="3.40.50.2300">
    <property type="match status" value="1"/>
</dbReference>
<evidence type="ECO:0000256" key="6">
    <source>
        <dbReference type="ARBA" id="ARBA00023163"/>
    </source>
</evidence>
<dbReference type="InterPro" id="IPR018060">
    <property type="entry name" value="HTH_AraC"/>
</dbReference>